<dbReference type="EMBL" id="CP017697">
    <property type="protein sequence ID" value="ATO43417.1"/>
    <property type="molecule type" value="Genomic_DNA"/>
</dbReference>
<dbReference type="KEGG" id="lcy:LC20004_05630"/>
<evidence type="ECO:0000313" key="2">
    <source>
        <dbReference type="EMBL" id="ATO43417.1"/>
    </source>
</evidence>
<evidence type="ECO:0000256" key="1">
    <source>
        <dbReference type="SAM" id="Phobius"/>
    </source>
</evidence>
<name>A0A2D1KMN9_9LACO</name>
<accession>A0A2D1KMN9</accession>
<keyword evidence="1" id="KW-0472">Membrane</keyword>
<keyword evidence="3" id="KW-1185">Reference proteome</keyword>
<dbReference type="OrthoDB" id="2300550at2"/>
<proteinExistence type="predicted"/>
<sequence length="98" mass="11505">MGPHIIFGFTVSEWVGIVGILSGTYGFIVKPLLNKLETLSKSIDQISENSLIEHNRLWQHYDIHDKQIWKHDQEIDVLYTKNHLKRSSINFDEKEDKK</sequence>
<keyword evidence="1" id="KW-0812">Transmembrane</keyword>
<keyword evidence="1" id="KW-1133">Transmembrane helix</keyword>
<dbReference type="AlphaFoldDB" id="A0A2D1KMN9"/>
<organism evidence="2 3">
    <name type="scientific">Loigolactobacillus coryniformis subsp. torquens DSM 20004 = KCTC 3535</name>
    <dbReference type="NCBI Taxonomy" id="1423822"/>
    <lineage>
        <taxon>Bacteria</taxon>
        <taxon>Bacillati</taxon>
        <taxon>Bacillota</taxon>
        <taxon>Bacilli</taxon>
        <taxon>Lactobacillales</taxon>
        <taxon>Lactobacillaceae</taxon>
        <taxon>Loigolactobacillus</taxon>
    </lineage>
</organism>
<evidence type="ECO:0000313" key="3">
    <source>
        <dbReference type="Proteomes" id="UP000223559"/>
    </source>
</evidence>
<feature type="transmembrane region" description="Helical" evidence="1">
    <location>
        <begin position="6"/>
        <end position="28"/>
    </location>
</feature>
<gene>
    <name evidence="2" type="ORF">LC20004_05630</name>
</gene>
<reference evidence="2 3" key="1">
    <citation type="submission" date="2016-10" db="EMBL/GenBank/DDBJ databases">
        <title>The whole genome sequencing and assembly of L. cotyniformis subsp. torquens DSM 20004 strain.</title>
        <authorList>
            <person name="Park M.-K."/>
            <person name="Lee Y.-J."/>
            <person name="Yi H."/>
            <person name="Bahn Y.-S."/>
            <person name="Kim J.F."/>
            <person name="Lee D.-W."/>
        </authorList>
    </citation>
    <scope>NUCLEOTIDE SEQUENCE [LARGE SCALE GENOMIC DNA]</scope>
    <source>
        <strain evidence="2 3">DSM 20004</strain>
    </source>
</reference>
<protein>
    <submittedName>
        <fullName evidence="2">Uncharacterized protein</fullName>
    </submittedName>
</protein>
<dbReference type="Proteomes" id="UP000223559">
    <property type="component" value="Chromosome"/>
</dbReference>